<organism evidence="1 2">
    <name type="scientific">Pluteus cervinus</name>
    <dbReference type="NCBI Taxonomy" id="181527"/>
    <lineage>
        <taxon>Eukaryota</taxon>
        <taxon>Fungi</taxon>
        <taxon>Dikarya</taxon>
        <taxon>Basidiomycota</taxon>
        <taxon>Agaricomycotina</taxon>
        <taxon>Agaricomycetes</taxon>
        <taxon>Agaricomycetidae</taxon>
        <taxon>Agaricales</taxon>
        <taxon>Pluteineae</taxon>
        <taxon>Pluteaceae</taxon>
        <taxon>Pluteus</taxon>
    </lineage>
</organism>
<name>A0ACD3BF86_9AGAR</name>
<reference evidence="1 2" key="1">
    <citation type="journal article" date="2019" name="Nat. Ecol. Evol.">
        <title>Megaphylogeny resolves global patterns of mushroom evolution.</title>
        <authorList>
            <person name="Varga T."/>
            <person name="Krizsan K."/>
            <person name="Foldi C."/>
            <person name="Dima B."/>
            <person name="Sanchez-Garcia M."/>
            <person name="Sanchez-Ramirez S."/>
            <person name="Szollosi G.J."/>
            <person name="Szarkandi J.G."/>
            <person name="Papp V."/>
            <person name="Albert L."/>
            <person name="Andreopoulos W."/>
            <person name="Angelini C."/>
            <person name="Antonin V."/>
            <person name="Barry K.W."/>
            <person name="Bougher N.L."/>
            <person name="Buchanan P."/>
            <person name="Buyck B."/>
            <person name="Bense V."/>
            <person name="Catcheside P."/>
            <person name="Chovatia M."/>
            <person name="Cooper J."/>
            <person name="Damon W."/>
            <person name="Desjardin D."/>
            <person name="Finy P."/>
            <person name="Geml J."/>
            <person name="Haridas S."/>
            <person name="Hughes K."/>
            <person name="Justo A."/>
            <person name="Karasinski D."/>
            <person name="Kautmanova I."/>
            <person name="Kiss B."/>
            <person name="Kocsube S."/>
            <person name="Kotiranta H."/>
            <person name="LaButti K.M."/>
            <person name="Lechner B.E."/>
            <person name="Liimatainen K."/>
            <person name="Lipzen A."/>
            <person name="Lukacs Z."/>
            <person name="Mihaltcheva S."/>
            <person name="Morgado L.N."/>
            <person name="Niskanen T."/>
            <person name="Noordeloos M.E."/>
            <person name="Ohm R.A."/>
            <person name="Ortiz-Santana B."/>
            <person name="Ovrebo C."/>
            <person name="Racz N."/>
            <person name="Riley R."/>
            <person name="Savchenko A."/>
            <person name="Shiryaev A."/>
            <person name="Soop K."/>
            <person name="Spirin V."/>
            <person name="Szebenyi C."/>
            <person name="Tomsovsky M."/>
            <person name="Tulloss R.E."/>
            <person name="Uehling J."/>
            <person name="Grigoriev I.V."/>
            <person name="Vagvolgyi C."/>
            <person name="Papp T."/>
            <person name="Martin F.M."/>
            <person name="Miettinen O."/>
            <person name="Hibbett D.S."/>
            <person name="Nagy L.G."/>
        </authorList>
    </citation>
    <scope>NUCLEOTIDE SEQUENCE [LARGE SCALE GENOMIC DNA]</scope>
    <source>
        <strain evidence="1 2">NL-1719</strain>
    </source>
</reference>
<dbReference type="Proteomes" id="UP000308600">
    <property type="component" value="Unassembled WGS sequence"/>
</dbReference>
<gene>
    <name evidence="1" type="ORF">BDN72DRAFT_890591</name>
</gene>
<evidence type="ECO:0000313" key="2">
    <source>
        <dbReference type="Proteomes" id="UP000308600"/>
    </source>
</evidence>
<sequence length="998" mass="108828">MASRPTRTSSRKATAAPSAAAEPAPTRATRSKAATTKPATTTTKITTAAAKKPATRKPLVNRANAVAEAAATTSKIPGPKAPAATRRVVAKAANSTESEREQIMAYLRIRPHLGEDEPESTPYLTHLSDTSVRMTDPQDSQGNAARFRVSNLPSSSIYTFSHIFPPNTTQSDFFTKSTLPLVKDVLEGQNGLLFTYGVTNSGKTYTVQGGTNEGSAGIVPRTFDVIFNSIEGLHGDGRFRPVRLCGIEPSDANDAKPPQISPEPAIAEVLGDSVDVGSSSDTGIDPTAIPLDRNYEYTIWLSYAEVYNEKVYDLLASVKGESGADVSTIPRSGTNPLLLSRQALPLKASPISDMDGAEPGPGGKYISGLRQFRVQSATQAKGLMKLGQLHRHVFGTLANRESSRSHGMVIIKVVRGHKGDKNDPSALQVSRLTLVDLAGSERTKHTQTTGDRLKEAGNINKSLMVLGQCMEIMRSNQRKLAVSLSQEGVGTAARMDTRDVKRGLAVVPFRHSKLTEALMDYFVGDGRTVMIVNVNPYDTGYDENSHVMKFAALAREVYVTPAPAPLQRIPTIQPTGPQGSRVKEAVRLFSNPPVPQPQRRKVTISIGGPGSGRKPSETVLEVVEEDEPMASADEEDDDESINPLVDLLFDEIESLRMQLFEAEMRCAVVEIETREEVIQEMEDRMRNMEKMYSKRLTSELERNEMKTDAKIDMLHQAGLFASPTKKATKVEEESDLSDLSDEEQIVENSLIEAGDEEEEGPSESIGASDTESDCSGSASPLHGKDRSKASPAKNLIMETMIKGGRRSTILREIRPFVPDPPMLPSDAEDAEMSETETAETPSAANSGITNEEDVEEDDDEEEGDEDYEEPDDEDDDEDEDEYIPEVKPATPKGKQASTSRRRSSSPKLPAPPPQSKGKAAQPRVSKLAKDLENLKLNRSVQPDDSIVIVPVKKSKSRKDSDVVMDGQEDDEENDDEIALVPAKKKKRYNFPTLLRQNA</sequence>
<dbReference type="EMBL" id="ML208259">
    <property type="protein sequence ID" value="TFK76778.1"/>
    <property type="molecule type" value="Genomic_DNA"/>
</dbReference>
<protein>
    <submittedName>
        <fullName evidence="1">Kinesin-domain-containing protein</fullName>
    </submittedName>
</protein>
<evidence type="ECO:0000313" key="1">
    <source>
        <dbReference type="EMBL" id="TFK76778.1"/>
    </source>
</evidence>
<accession>A0ACD3BF86</accession>
<keyword evidence="2" id="KW-1185">Reference proteome</keyword>
<proteinExistence type="predicted"/>